<dbReference type="EMBL" id="DS990640">
    <property type="protein sequence ID" value="EGC47668.1"/>
    <property type="molecule type" value="Genomic_DNA"/>
</dbReference>
<proteinExistence type="predicted"/>
<dbReference type="Proteomes" id="UP000008142">
    <property type="component" value="Unassembled WGS sequence"/>
</dbReference>
<protein>
    <submittedName>
        <fullName evidence="1">Predicted protein</fullName>
    </submittedName>
</protein>
<organism evidence="2">
    <name type="scientific">Ajellomyces capsulatus (strain H88)</name>
    <name type="common">Darling's disease fungus</name>
    <name type="synonym">Histoplasma capsulatum</name>
    <dbReference type="NCBI Taxonomy" id="544711"/>
    <lineage>
        <taxon>Eukaryota</taxon>
        <taxon>Fungi</taxon>
        <taxon>Dikarya</taxon>
        <taxon>Ascomycota</taxon>
        <taxon>Pezizomycotina</taxon>
        <taxon>Eurotiomycetes</taxon>
        <taxon>Eurotiomycetidae</taxon>
        <taxon>Onygenales</taxon>
        <taxon>Ajellomycetaceae</taxon>
        <taxon>Histoplasma</taxon>
    </lineage>
</organism>
<evidence type="ECO:0000313" key="2">
    <source>
        <dbReference type="Proteomes" id="UP000008142"/>
    </source>
</evidence>
<dbReference type="HOGENOM" id="CLU_1834579_0_0_1"/>
<accession>F0UNW4</accession>
<dbReference type="AlphaFoldDB" id="F0UNW4"/>
<evidence type="ECO:0000313" key="1">
    <source>
        <dbReference type="EMBL" id="EGC47668.1"/>
    </source>
</evidence>
<dbReference type="OrthoDB" id="10597604at2759"/>
<sequence length="140" mass="15294">MEFSGRLWDLRQCWLGRELSVSLASTQKLPRWSLESLEAVEAVPTAAAVDDGKGEVGHTDAKTCFGCWALSQGLPASNLSTIKRQDDARNYCYLAVSDPLMWAASQPSAQEIQGEQGLQRHWAQWIAGAGSDTVLQVSID</sequence>
<reference evidence="2" key="1">
    <citation type="submission" date="2008-07" db="EMBL/GenBank/DDBJ databases">
        <title>Annotation of Ajellomyces capsulatus strain H88.</title>
        <authorList>
            <person name="Champion M."/>
            <person name="Cuomo C."/>
            <person name="Ma L.-J."/>
            <person name="Henn M.R."/>
            <person name="Sil A."/>
            <person name="Goldman B."/>
            <person name="Young S.K."/>
            <person name="Kodira C.D."/>
            <person name="Zeng Q."/>
            <person name="Koehrsen M."/>
            <person name="Alvarado L."/>
            <person name="Berlin A."/>
            <person name="Borenstein D."/>
            <person name="Chen Z."/>
            <person name="Engels R."/>
            <person name="Freedman E."/>
            <person name="Gellesch M."/>
            <person name="Goldberg J."/>
            <person name="Griggs A."/>
            <person name="Gujja S."/>
            <person name="Heiman D."/>
            <person name="Hepburn T."/>
            <person name="Howarth C."/>
            <person name="Jen D."/>
            <person name="Larson L."/>
            <person name="Lewis B."/>
            <person name="Mehta T."/>
            <person name="Park D."/>
            <person name="Pearson M."/>
            <person name="Roberts A."/>
            <person name="Saif S."/>
            <person name="Shea T."/>
            <person name="Shenoy N."/>
            <person name="Sisk P."/>
            <person name="Stolte C."/>
            <person name="Sykes S."/>
            <person name="Walk T."/>
            <person name="White J."/>
            <person name="Yandava C."/>
            <person name="Klein B."/>
            <person name="McEwen J.G."/>
            <person name="Puccia R."/>
            <person name="Goldman G.H."/>
            <person name="Felipe M.S."/>
            <person name="Nino-Vega G."/>
            <person name="San-Blas G."/>
            <person name="Taylor J."/>
            <person name="Mendoza L."/>
            <person name="Galagan J."/>
            <person name="Nusbaum C."/>
            <person name="Birren B."/>
        </authorList>
    </citation>
    <scope>NUCLEOTIDE SEQUENCE [LARGE SCALE GENOMIC DNA]</scope>
    <source>
        <strain evidence="2">H88</strain>
    </source>
</reference>
<name>F0UNW4_AJEC8</name>
<gene>
    <name evidence="1" type="ORF">HCEG_06883</name>
</gene>